<dbReference type="RefSeq" id="XP_018829903.1">
    <property type="nucleotide sequence ID" value="XM_018974358.2"/>
</dbReference>
<dbReference type="FunFam" id="3.30.559.10:FF:000015">
    <property type="entry name" value="Spermidine hydroxycinnamoyl transferase"/>
    <property type="match status" value="1"/>
</dbReference>
<dbReference type="OrthoDB" id="671439at2759"/>
<gene>
    <name evidence="5" type="primary">LOC108997942</name>
</gene>
<protein>
    <submittedName>
        <fullName evidence="5">Omega-hydroxypalmitate O-feruloyl transferase-like</fullName>
    </submittedName>
</protein>
<keyword evidence="3" id="KW-0012">Acyltransferase</keyword>
<keyword evidence="2" id="KW-0808">Transferase</keyword>
<dbReference type="InterPro" id="IPR023213">
    <property type="entry name" value="CAT-like_dom_sf"/>
</dbReference>
<reference evidence="5" key="1">
    <citation type="submission" date="2025-08" db="UniProtKB">
        <authorList>
            <consortium name="RefSeq"/>
        </authorList>
    </citation>
    <scope>IDENTIFICATION</scope>
    <source>
        <tissue evidence="5">Leaves</tissue>
    </source>
</reference>
<organism evidence="4 5">
    <name type="scientific">Juglans regia</name>
    <name type="common">English walnut</name>
    <dbReference type="NCBI Taxonomy" id="51240"/>
    <lineage>
        <taxon>Eukaryota</taxon>
        <taxon>Viridiplantae</taxon>
        <taxon>Streptophyta</taxon>
        <taxon>Embryophyta</taxon>
        <taxon>Tracheophyta</taxon>
        <taxon>Spermatophyta</taxon>
        <taxon>Magnoliopsida</taxon>
        <taxon>eudicotyledons</taxon>
        <taxon>Gunneridae</taxon>
        <taxon>Pentapetalae</taxon>
        <taxon>rosids</taxon>
        <taxon>fabids</taxon>
        <taxon>Fagales</taxon>
        <taxon>Juglandaceae</taxon>
        <taxon>Juglans</taxon>
    </lineage>
</organism>
<comment type="similarity">
    <text evidence="1">Belongs to the plant acyltransferase family.</text>
</comment>
<dbReference type="GO" id="GO:0016747">
    <property type="term" value="F:acyltransferase activity, transferring groups other than amino-acyl groups"/>
    <property type="evidence" value="ECO:0000318"/>
    <property type="project" value="GO_Central"/>
</dbReference>
<dbReference type="KEGG" id="jre:108997942"/>
<dbReference type="Gramene" id="Jr02_00540_p1">
    <property type="protein sequence ID" value="cds.Jr02_00540_p1"/>
    <property type="gene ID" value="Jr02_00540"/>
</dbReference>
<dbReference type="Pfam" id="PF02458">
    <property type="entry name" value="Transferase"/>
    <property type="match status" value="1"/>
</dbReference>
<dbReference type="FunFam" id="3.30.559.10:FF:000008">
    <property type="entry name" value="Tryptamine hydroxycinnamoyl transferase"/>
    <property type="match status" value="1"/>
</dbReference>
<keyword evidence="4" id="KW-1185">Reference proteome</keyword>
<sequence>MENVSNGSTQFSVKKEEPTLVPPAAETEKGLYFLSNLEQISFMVRTVYCYKSDAKGNKDAAKVIKEALSKVLVHYYPLAGRLIKSSEGRLMVDCTGEGAIFVEAEADGTIEEIGDISKLDPVTIGKLVHDIPGVTNVLDTKLTLVAQVTKFKCGGFVLGLCVNHSIVDGIAAIDFMNSWSETARGLPLEVPPFLDRSILKARNPPKIEFQHNEFVDIEEVSETNKVYEEEMIHSSFCFDPDKLGQLKKKAMENGVLDKCTSFEALSAFVWRARTQALRMPPNQQTKLLLVVDGRSRFEPPIPKGYFGNAVVLTNSICSASELVESPLSFAVGLVRKAINMVTNSYMRSAIDYVEITRARPSHAATLVVTSWSRLSLRTSDFGWGEPVFSGPGDLPRRETVFYLADGKDGKGINVLLCLPASAMKVFEQLMMEI</sequence>
<dbReference type="InterPro" id="IPR050317">
    <property type="entry name" value="Plant_Fungal_Acyltransferase"/>
</dbReference>
<evidence type="ECO:0000256" key="1">
    <source>
        <dbReference type="ARBA" id="ARBA00009861"/>
    </source>
</evidence>
<dbReference type="Gene3D" id="3.30.559.10">
    <property type="entry name" value="Chloramphenicol acetyltransferase-like domain"/>
    <property type="match status" value="2"/>
</dbReference>
<accession>A0A2I4FE38</accession>
<evidence type="ECO:0000313" key="4">
    <source>
        <dbReference type="Proteomes" id="UP000235220"/>
    </source>
</evidence>
<dbReference type="PANTHER" id="PTHR31642:SF310">
    <property type="entry name" value="FATTY ALCOHOL:CAFFEOYL-COA ACYLTRANSFERASE"/>
    <property type="match status" value="1"/>
</dbReference>
<dbReference type="PANTHER" id="PTHR31642">
    <property type="entry name" value="TRICHOTHECENE 3-O-ACETYLTRANSFERASE"/>
    <property type="match status" value="1"/>
</dbReference>
<evidence type="ECO:0000256" key="3">
    <source>
        <dbReference type="ARBA" id="ARBA00023315"/>
    </source>
</evidence>
<dbReference type="AlphaFoldDB" id="A0A2I4FE38"/>
<evidence type="ECO:0000313" key="5">
    <source>
        <dbReference type="RefSeq" id="XP_018829903.1"/>
    </source>
</evidence>
<proteinExistence type="inferred from homology"/>
<evidence type="ECO:0000256" key="2">
    <source>
        <dbReference type="ARBA" id="ARBA00022679"/>
    </source>
</evidence>
<dbReference type="STRING" id="51240.A0A2I4FE38"/>
<dbReference type="GeneID" id="108997942"/>
<dbReference type="Proteomes" id="UP000235220">
    <property type="component" value="Chromosome 2"/>
</dbReference>
<name>A0A2I4FE38_JUGRE</name>